<evidence type="ECO:0000313" key="3">
    <source>
        <dbReference type="Proteomes" id="UP000602198"/>
    </source>
</evidence>
<name>A0ABS1M543_9NOCA</name>
<organism evidence="2 3">
    <name type="scientific">Nocardia acididurans</name>
    <dbReference type="NCBI Taxonomy" id="2802282"/>
    <lineage>
        <taxon>Bacteria</taxon>
        <taxon>Bacillati</taxon>
        <taxon>Actinomycetota</taxon>
        <taxon>Actinomycetes</taxon>
        <taxon>Mycobacteriales</taxon>
        <taxon>Nocardiaceae</taxon>
        <taxon>Nocardia</taxon>
    </lineage>
</organism>
<evidence type="ECO:0000313" key="2">
    <source>
        <dbReference type="EMBL" id="MBL1075441.1"/>
    </source>
</evidence>
<accession>A0ABS1M543</accession>
<dbReference type="GO" id="GO:0004519">
    <property type="term" value="F:endonuclease activity"/>
    <property type="evidence" value="ECO:0007669"/>
    <property type="project" value="UniProtKB-KW"/>
</dbReference>
<evidence type="ECO:0000259" key="1">
    <source>
        <dbReference type="Pfam" id="PF05685"/>
    </source>
</evidence>
<protein>
    <submittedName>
        <fullName evidence="2">Uma2 family endonuclease</fullName>
    </submittedName>
</protein>
<dbReference type="RefSeq" id="WP_201947498.1">
    <property type="nucleotide sequence ID" value="NZ_JAERRJ010000005.1"/>
</dbReference>
<keyword evidence="2" id="KW-0378">Hydrolase</keyword>
<dbReference type="PANTHER" id="PTHR35400">
    <property type="entry name" value="SLR1083 PROTEIN"/>
    <property type="match status" value="1"/>
</dbReference>
<comment type="caution">
    <text evidence="2">The sequence shown here is derived from an EMBL/GenBank/DDBJ whole genome shotgun (WGS) entry which is preliminary data.</text>
</comment>
<keyword evidence="3" id="KW-1185">Reference proteome</keyword>
<keyword evidence="2" id="KW-0255">Endonuclease</keyword>
<dbReference type="EMBL" id="JAERRJ010000005">
    <property type="protein sequence ID" value="MBL1075441.1"/>
    <property type="molecule type" value="Genomic_DNA"/>
</dbReference>
<gene>
    <name evidence="2" type="ORF">JK358_13660</name>
</gene>
<dbReference type="Gene3D" id="3.90.1570.10">
    <property type="entry name" value="tt1808, chain A"/>
    <property type="match status" value="1"/>
</dbReference>
<feature type="domain" description="Putative restriction endonuclease" evidence="1">
    <location>
        <begin position="16"/>
        <end position="167"/>
    </location>
</feature>
<dbReference type="SUPFAM" id="SSF52980">
    <property type="entry name" value="Restriction endonuclease-like"/>
    <property type="match status" value="1"/>
</dbReference>
<proteinExistence type="predicted"/>
<dbReference type="PANTHER" id="PTHR35400:SF3">
    <property type="entry name" value="SLL1072 PROTEIN"/>
    <property type="match status" value="1"/>
</dbReference>
<dbReference type="Proteomes" id="UP000602198">
    <property type="component" value="Unassembled WGS sequence"/>
</dbReference>
<dbReference type="InterPro" id="IPR011335">
    <property type="entry name" value="Restrct_endonuc-II-like"/>
</dbReference>
<reference evidence="2 3" key="1">
    <citation type="submission" date="2021-01" db="EMBL/GenBank/DDBJ databases">
        <title>WGS of actinomycetes isolated from Thailand.</title>
        <authorList>
            <person name="Thawai C."/>
        </authorList>
    </citation>
    <scope>NUCLEOTIDE SEQUENCE [LARGE SCALE GENOMIC DNA]</scope>
    <source>
        <strain evidence="2 3">LPG 2</strain>
    </source>
</reference>
<dbReference type="Pfam" id="PF05685">
    <property type="entry name" value="Uma2"/>
    <property type="match status" value="1"/>
</dbReference>
<keyword evidence="2" id="KW-0540">Nuclease</keyword>
<dbReference type="InterPro" id="IPR012296">
    <property type="entry name" value="Nuclease_put_TT1808"/>
</dbReference>
<dbReference type="InterPro" id="IPR008538">
    <property type="entry name" value="Uma2"/>
</dbReference>
<sequence>MTVEMQPISSGQPISVEEFDALPEDNSLIYEIENGFLLVNARPAGPHIRAVKRLCVQLESQLPDEFEVLPDFETELPQGRSPRRVPDLVLVPWEVGDQTRVRGDQILLAIEVASSADSAVRDYAIKPDEYAANGIAHYWVVDVLENEQVGLTAYSLGDDGRYNRAPRVTGTVHFDQPFELTVDLDALAGRGNRS</sequence>
<dbReference type="CDD" id="cd06260">
    <property type="entry name" value="DUF820-like"/>
    <property type="match status" value="1"/>
</dbReference>